<comment type="similarity">
    <text evidence="1">Belongs to the Alfin family.</text>
</comment>
<dbReference type="GO" id="GO:0006355">
    <property type="term" value="P:regulation of DNA-templated transcription"/>
    <property type="evidence" value="ECO:0007669"/>
    <property type="project" value="UniProtKB-UniRule"/>
</dbReference>
<feature type="region of interest" description="Disordered" evidence="2">
    <location>
        <begin position="140"/>
        <end position="167"/>
    </location>
</feature>
<dbReference type="GO" id="GO:0008270">
    <property type="term" value="F:zinc ion binding"/>
    <property type="evidence" value="ECO:0007669"/>
    <property type="project" value="UniProtKB-KW"/>
</dbReference>
<keyword evidence="1" id="KW-0156">Chromatin regulator</keyword>
<keyword evidence="1" id="KW-0804">Transcription</keyword>
<evidence type="ECO:0000256" key="2">
    <source>
        <dbReference type="SAM" id="MobiDB-lite"/>
    </source>
</evidence>
<comment type="caution">
    <text evidence="4">The sequence shown here is derived from an EMBL/GenBank/DDBJ whole genome shotgun (WGS) entry which is preliminary data.</text>
</comment>
<dbReference type="EMBL" id="JBGMDY010000004">
    <property type="protein sequence ID" value="KAL2337079.1"/>
    <property type="molecule type" value="Genomic_DNA"/>
</dbReference>
<evidence type="ECO:0000313" key="5">
    <source>
        <dbReference type="Proteomes" id="UP001603857"/>
    </source>
</evidence>
<keyword evidence="1" id="KW-0862">Zinc</keyword>
<dbReference type="Pfam" id="PF12165">
    <property type="entry name" value="Alfin"/>
    <property type="match status" value="1"/>
</dbReference>
<dbReference type="InterPro" id="IPR045104">
    <property type="entry name" value="Alfin"/>
</dbReference>
<keyword evidence="1" id="KW-0863">Zinc-finger</keyword>
<keyword evidence="1" id="KW-0539">Nucleus</keyword>
<proteinExistence type="inferred from homology"/>
<dbReference type="PANTHER" id="PTHR12321">
    <property type="entry name" value="CPG BINDING PROTEIN"/>
    <property type="match status" value="1"/>
</dbReference>
<keyword evidence="1" id="KW-0805">Transcription regulation</keyword>
<evidence type="ECO:0000256" key="1">
    <source>
        <dbReference type="RuleBase" id="RU369089"/>
    </source>
</evidence>
<dbReference type="PANTHER" id="PTHR12321:SF39">
    <property type="entry name" value="PHD FINGER PROTEIN ALFIN-LIKE 2"/>
    <property type="match status" value="1"/>
</dbReference>
<comment type="subunit">
    <text evidence="1">Interacts with H3K4me3 and to a lesser extent with H3K4me2.</text>
</comment>
<keyword evidence="1" id="KW-0479">Metal-binding</keyword>
<name>A0ABD1MMQ3_9FABA</name>
<gene>
    <name evidence="4" type="ORF">Fmac_011525</name>
</gene>
<keyword evidence="5" id="KW-1185">Reference proteome</keyword>
<sequence length="167" mass="19212">MASKPLTVKEIFKDYRARRTALINALTRDADQVYDLCDPERENLCLYGHSDGRWEISLPEEQVPTDIPEPALAINFGREGINRCDWFHLVAMHSDSWLLSVAFSYGFSLNTNKRHELFNLINNLPNVAEVVADYWKPHANNRVGKSQENPQVSDIVEAERHSKSCRR</sequence>
<reference evidence="4 5" key="1">
    <citation type="submission" date="2024-08" db="EMBL/GenBank/DDBJ databases">
        <title>Insights into the chromosomal genome structure of Flemingia macrophylla.</title>
        <authorList>
            <person name="Ding Y."/>
            <person name="Zhao Y."/>
            <person name="Bi W."/>
            <person name="Wu M."/>
            <person name="Zhao G."/>
            <person name="Gong Y."/>
            <person name="Li W."/>
            <person name="Zhang P."/>
        </authorList>
    </citation>
    <scope>NUCLEOTIDE SEQUENCE [LARGE SCALE GENOMIC DNA]</scope>
    <source>
        <strain evidence="4">DYQJB</strain>
        <tissue evidence="4">Leaf</tissue>
    </source>
</reference>
<feature type="domain" description="Alfin N-terminal" evidence="3">
    <location>
        <begin position="7"/>
        <end position="132"/>
    </location>
</feature>
<dbReference type="Proteomes" id="UP001603857">
    <property type="component" value="Unassembled WGS sequence"/>
</dbReference>
<feature type="compositionally biased region" description="Basic and acidic residues" evidence="2">
    <location>
        <begin position="157"/>
        <end position="167"/>
    </location>
</feature>
<protein>
    <recommendedName>
        <fullName evidence="1">PHD finger protein ALFIN-LIKE</fullName>
    </recommendedName>
</protein>
<evidence type="ECO:0000259" key="3">
    <source>
        <dbReference type="Pfam" id="PF12165"/>
    </source>
</evidence>
<organism evidence="4 5">
    <name type="scientific">Flemingia macrophylla</name>
    <dbReference type="NCBI Taxonomy" id="520843"/>
    <lineage>
        <taxon>Eukaryota</taxon>
        <taxon>Viridiplantae</taxon>
        <taxon>Streptophyta</taxon>
        <taxon>Embryophyta</taxon>
        <taxon>Tracheophyta</taxon>
        <taxon>Spermatophyta</taxon>
        <taxon>Magnoliopsida</taxon>
        <taxon>eudicotyledons</taxon>
        <taxon>Gunneridae</taxon>
        <taxon>Pentapetalae</taxon>
        <taxon>rosids</taxon>
        <taxon>fabids</taxon>
        <taxon>Fabales</taxon>
        <taxon>Fabaceae</taxon>
        <taxon>Papilionoideae</taxon>
        <taxon>50 kb inversion clade</taxon>
        <taxon>NPAAA clade</taxon>
        <taxon>indigoferoid/millettioid clade</taxon>
        <taxon>Phaseoleae</taxon>
        <taxon>Flemingia</taxon>
    </lineage>
</organism>
<accession>A0ABD1MMQ3</accession>
<dbReference type="GO" id="GO:0042393">
    <property type="term" value="F:histone binding"/>
    <property type="evidence" value="ECO:0007669"/>
    <property type="project" value="UniProtKB-UniRule"/>
</dbReference>
<dbReference type="InterPro" id="IPR021998">
    <property type="entry name" value="Alfin_N"/>
</dbReference>
<comment type="subcellular location">
    <subcellularLocation>
        <location evidence="1">Nucleus</location>
    </subcellularLocation>
</comment>
<comment type="function">
    <text evidence="1">Histone-binding component that specifically recognizes H3 tails trimethylated on 'Lys-4' (H3K4me3), which mark transcription start sites of virtually all active genes.</text>
</comment>
<feature type="compositionally biased region" description="Polar residues" evidence="2">
    <location>
        <begin position="143"/>
        <end position="152"/>
    </location>
</feature>
<dbReference type="GO" id="GO:0006325">
    <property type="term" value="P:chromatin organization"/>
    <property type="evidence" value="ECO:0007669"/>
    <property type="project" value="UniProtKB-UniRule"/>
</dbReference>
<evidence type="ECO:0000313" key="4">
    <source>
        <dbReference type="EMBL" id="KAL2337079.1"/>
    </source>
</evidence>
<dbReference type="GO" id="GO:0005634">
    <property type="term" value="C:nucleus"/>
    <property type="evidence" value="ECO:0007669"/>
    <property type="project" value="UniProtKB-SubCell"/>
</dbReference>
<dbReference type="AlphaFoldDB" id="A0ABD1MMQ3"/>
<comment type="domain">
    <text evidence="1">The PHD-type zinc finger mediates the binding to H3K4me3.</text>
</comment>